<dbReference type="GO" id="GO:0005634">
    <property type="term" value="C:nucleus"/>
    <property type="evidence" value="ECO:0007669"/>
    <property type="project" value="UniProtKB-SubCell"/>
</dbReference>
<protein>
    <recommendedName>
        <fullName evidence="12">ZF-HD dimerization-type domain-containing protein</fullName>
    </recommendedName>
</protein>
<keyword evidence="8" id="KW-0238">DNA-binding</keyword>
<keyword evidence="14" id="KW-1185">Reference proteome</keyword>
<keyword evidence="9" id="KW-0371">Homeobox</keyword>
<dbReference type="AlphaFoldDB" id="A0A8J5H360"/>
<organism evidence="13 14">
    <name type="scientific">Zingiber officinale</name>
    <name type="common">Ginger</name>
    <name type="synonym">Amomum zingiber</name>
    <dbReference type="NCBI Taxonomy" id="94328"/>
    <lineage>
        <taxon>Eukaryota</taxon>
        <taxon>Viridiplantae</taxon>
        <taxon>Streptophyta</taxon>
        <taxon>Embryophyta</taxon>
        <taxon>Tracheophyta</taxon>
        <taxon>Spermatophyta</taxon>
        <taxon>Magnoliopsida</taxon>
        <taxon>Liliopsida</taxon>
        <taxon>Zingiberales</taxon>
        <taxon>Zingiberaceae</taxon>
        <taxon>Zingiber</taxon>
    </lineage>
</organism>
<keyword evidence="6" id="KW-0862">Zinc</keyword>
<gene>
    <name evidence="13" type="ORF">ZIOFF_025825</name>
</gene>
<dbReference type="EMBL" id="JACMSC010000007">
    <property type="protein sequence ID" value="KAG6515413.1"/>
    <property type="molecule type" value="Genomic_DNA"/>
</dbReference>
<dbReference type="InterPro" id="IPR006456">
    <property type="entry name" value="ZF_HD_homeobox_Cys/His_dimer"/>
</dbReference>
<evidence type="ECO:0000256" key="10">
    <source>
        <dbReference type="ARBA" id="ARBA00023163"/>
    </source>
</evidence>
<keyword evidence="10" id="KW-0804">Transcription</keyword>
<dbReference type="PANTHER" id="PTHR31948">
    <property type="entry name" value="ZINC-FINGER HOMEODOMAIN PROTEIN 2"/>
    <property type="match status" value="1"/>
</dbReference>
<comment type="subcellular location">
    <subcellularLocation>
        <location evidence="2">Nucleus</location>
    </subcellularLocation>
</comment>
<evidence type="ECO:0000256" key="3">
    <source>
        <dbReference type="ARBA" id="ARBA00011416"/>
    </source>
</evidence>
<dbReference type="GO" id="GO:0000976">
    <property type="term" value="F:transcription cis-regulatory region binding"/>
    <property type="evidence" value="ECO:0007669"/>
    <property type="project" value="TreeGrafter"/>
</dbReference>
<dbReference type="Proteomes" id="UP000734854">
    <property type="component" value="Unassembled WGS sequence"/>
</dbReference>
<keyword evidence="4" id="KW-0479">Metal-binding</keyword>
<keyword evidence="11" id="KW-0539">Nucleus</keyword>
<comment type="subunit">
    <text evidence="3">Homo- and heterodimer with other ZFHD proteins.</text>
</comment>
<dbReference type="SUPFAM" id="SSF46689">
    <property type="entry name" value="Homeodomain-like"/>
    <property type="match status" value="1"/>
</dbReference>
<dbReference type="PANTHER" id="PTHR31948:SF16">
    <property type="entry name" value="ZINC-FINGER HOMEODOMAIN PROTEIN 11"/>
    <property type="match status" value="1"/>
</dbReference>
<evidence type="ECO:0000256" key="11">
    <source>
        <dbReference type="ARBA" id="ARBA00023242"/>
    </source>
</evidence>
<evidence type="ECO:0000259" key="12">
    <source>
        <dbReference type="PROSITE" id="PS51523"/>
    </source>
</evidence>
<proteinExistence type="predicted"/>
<name>A0A8J5H360_ZINOF</name>
<sequence>MHPEAFEPTVMEGHEGAKEVHKECMRNHSLRHGAGYTVDGCCRFIPASGDRQLQCGACGCHRNFHRTDFCIAGTLPERSERRRPRARFSEEQKQRMACCAERLGWKIPRSRARAGGEEDQVSRFCRGIGVTRQAFKVWMHNHKGSASSAPAAAALVASSEATARGRAAMNGGVEEVIKIGDEAMEDEEEAKDLD</sequence>
<evidence type="ECO:0000256" key="9">
    <source>
        <dbReference type="ARBA" id="ARBA00023155"/>
    </source>
</evidence>
<dbReference type="NCBIfam" id="TIGR01565">
    <property type="entry name" value="homeo_ZF_HD"/>
    <property type="match status" value="1"/>
</dbReference>
<evidence type="ECO:0000313" key="14">
    <source>
        <dbReference type="Proteomes" id="UP000734854"/>
    </source>
</evidence>
<dbReference type="InterPro" id="IPR006455">
    <property type="entry name" value="Homeodomain_ZF_HD"/>
</dbReference>
<reference evidence="13 14" key="1">
    <citation type="submission" date="2020-08" db="EMBL/GenBank/DDBJ databases">
        <title>Plant Genome Project.</title>
        <authorList>
            <person name="Zhang R.-G."/>
        </authorList>
    </citation>
    <scope>NUCLEOTIDE SEQUENCE [LARGE SCALE GENOMIC DNA]</scope>
    <source>
        <tissue evidence="13">Rhizome</tissue>
    </source>
</reference>
<accession>A0A8J5H360</accession>
<dbReference type="PROSITE" id="PS51523">
    <property type="entry name" value="ZF_HD_DIMER"/>
    <property type="match status" value="1"/>
</dbReference>
<feature type="domain" description="ZF-HD dimerization-type" evidence="12">
    <location>
        <begin position="21"/>
        <end position="68"/>
    </location>
</feature>
<comment type="caution">
    <text evidence="13">The sequence shown here is derived from an EMBL/GenBank/DDBJ whole genome shotgun (WGS) entry which is preliminary data.</text>
</comment>
<evidence type="ECO:0000256" key="1">
    <source>
        <dbReference type="ARBA" id="ARBA00004049"/>
    </source>
</evidence>
<keyword evidence="5" id="KW-0863">Zinc-finger</keyword>
<evidence type="ECO:0000256" key="2">
    <source>
        <dbReference type="ARBA" id="ARBA00004123"/>
    </source>
</evidence>
<dbReference type="Gene3D" id="1.10.10.60">
    <property type="entry name" value="Homeodomain-like"/>
    <property type="match status" value="1"/>
</dbReference>
<dbReference type="GO" id="GO:0050793">
    <property type="term" value="P:regulation of developmental process"/>
    <property type="evidence" value="ECO:0007669"/>
    <property type="project" value="TreeGrafter"/>
</dbReference>
<keyword evidence="7" id="KW-0805">Transcription regulation</keyword>
<evidence type="ECO:0000256" key="5">
    <source>
        <dbReference type="ARBA" id="ARBA00022771"/>
    </source>
</evidence>
<dbReference type="GO" id="GO:0003700">
    <property type="term" value="F:DNA-binding transcription factor activity"/>
    <property type="evidence" value="ECO:0007669"/>
    <property type="project" value="TreeGrafter"/>
</dbReference>
<dbReference type="GO" id="GO:0008270">
    <property type="term" value="F:zinc ion binding"/>
    <property type="evidence" value="ECO:0007669"/>
    <property type="project" value="UniProtKB-KW"/>
</dbReference>
<comment type="function">
    <text evidence="1">Putative transcription factor.</text>
</comment>
<evidence type="ECO:0000313" key="13">
    <source>
        <dbReference type="EMBL" id="KAG6515413.1"/>
    </source>
</evidence>
<evidence type="ECO:0000256" key="8">
    <source>
        <dbReference type="ARBA" id="ARBA00023125"/>
    </source>
</evidence>
<evidence type="ECO:0000256" key="7">
    <source>
        <dbReference type="ARBA" id="ARBA00023015"/>
    </source>
</evidence>
<dbReference type="InterPro" id="IPR009057">
    <property type="entry name" value="Homeodomain-like_sf"/>
</dbReference>
<evidence type="ECO:0000256" key="4">
    <source>
        <dbReference type="ARBA" id="ARBA00022723"/>
    </source>
</evidence>
<evidence type="ECO:0000256" key="6">
    <source>
        <dbReference type="ARBA" id="ARBA00022833"/>
    </source>
</evidence>
<dbReference type="Pfam" id="PF04770">
    <property type="entry name" value="ZF-HD_dimer"/>
    <property type="match status" value="1"/>
</dbReference>